<keyword evidence="18 24" id="KW-0472">Membrane</keyword>
<feature type="domain" description="Cadherin" evidence="25">
    <location>
        <begin position="269"/>
        <end position="380"/>
    </location>
</feature>
<evidence type="ECO:0000256" key="4">
    <source>
        <dbReference type="ARBA" id="ARBA00004536"/>
    </source>
</evidence>
<dbReference type="SMART" id="SM00112">
    <property type="entry name" value="CA"/>
    <property type="match status" value="4"/>
</dbReference>
<keyword evidence="10" id="KW-0732">Signal</keyword>
<dbReference type="GO" id="GO:0001764">
    <property type="term" value="P:neuron migration"/>
    <property type="evidence" value="ECO:0007669"/>
    <property type="project" value="UniProtKB-ARBA"/>
</dbReference>
<dbReference type="InterPro" id="IPR020894">
    <property type="entry name" value="Cadherin_CS"/>
</dbReference>
<keyword evidence="13 21" id="KW-0106">Calcium</keyword>
<evidence type="ECO:0000256" key="8">
    <source>
        <dbReference type="ARBA" id="ARBA00022692"/>
    </source>
</evidence>
<evidence type="ECO:0000256" key="18">
    <source>
        <dbReference type="ARBA" id="ARBA00023136"/>
    </source>
</evidence>
<keyword evidence="6" id="KW-1003">Cell membrane</keyword>
<evidence type="ECO:0000256" key="6">
    <source>
        <dbReference type="ARBA" id="ARBA00022475"/>
    </source>
</evidence>
<dbReference type="GO" id="GO:0007498">
    <property type="term" value="P:mesoderm development"/>
    <property type="evidence" value="ECO:0007669"/>
    <property type="project" value="UniProtKB-ARBA"/>
</dbReference>
<evidence type="ECO:0000256" key="2">
    <source>
        <dbReference type="ARBA" id="ARBA00004251"/>
    </source>
</evidence>
<evidence type="ECO:0000256" key="3">
    <source>
        <dbReference type="ARBA" id="ARBA00004496"/>
    </source>
</evidence>
<dbReference type="InterPro" id="IPR000233">
    <property type="entry name" value="Cadherin_Y-type_LIR"/>
</dbReference>
<dbReference type="PANTHER" id="PTHR24027:SF319">
    <property type="entry name" value="CADHERIN-1"/>
    <property type="match status" value="1"/>
</dbReference>
<dbReference type="FunFam" id="2.60.40.60:FF:000022">
    <property type="entry name" value="Cadherin 2"/>
    <property type="match status" value="1"/>
</dbReference>
<evidence type="ECO:0000259" key="25">
    <source>
        <dbReference type="PROSITE" id="PS50268"/>
    </source>
</evidence>
<evidence type="ECO:0000256" key="22">
    <source>
        <dbReference type="RuleBase" id="RU003318"/>
    </source>
</evidence>
<dbReference type="GO" id="GO:0042074">
    <property type="term" value="P:cell migration involved in gastrulation"/>
    <property type="evidence" value="ECO:0007669"/>
    <property type="project" value="UniProtKB-ARBA"/>
</dbReference>
<reference evidence="26" key="3">
    <citation type="submission" date="2025-09" db="UniProtKB">
        <authorList>
            <consortium name="Ensembl"/>
        </authorList>
    </citation>
    <scope>IDENTIFICATION</scope>
</reference>
<evidence type="ECO:0000256" key="11">
    <source>
        <dbReference type="ARBA" id="ARBA00022737"/>
    </source>
</evidence>
<keyword evidence="15" id="KW-0965">Cell junction</keyword>
<dbReference type="GO" id="GO:0045296">
    <property type="term" value="F:cadherin binding"/>
    <property type="evidence" value="ECO:0007669"/>
    <property type="project" value="TreeGrafter"/>
</dbReference>
<dbReference type="GO" id="GO:0016342">
    <property type="term" value="C:catenin complex"/>
    <property type="evidence" value="ECO:0007669"/>
    <property type="project" value="TreeGrafter"/>
</dbReference>
<keyword evidence="12" id="KW-0967">Endosome</keyword>
<keyword evidence="7" id="KW-0963">Cytoplasm</keyword>
<name>A0A8C5H4B1_GOUWI</name>
<dbReference type="GO" id="GO:0008013">
    <property type="term" value="F:beta-catenin binding"/>
    <property type="evidence" value="ECO:0007669"/>
    <property type="project" value="TreeGrafter"/>
</dbReference>
<dbReference type="GO" id="GO:0005768">
    <property type="term" value="C:endosome"/>
    <property type="evidence" value="ECO:0007669"/>
    <property type="project" value="UniProtKB-SubCell"/>
</dbReference>
<evidence type="ECO:0000256" key="21">
    <source>
        <dbReference type="PROSITE-ProRule" id="PRU00043"/>
    </source>
</evidence>
<dbReference type="InterPro" id="IPR027397">
    <property type="entry name" value="Catenin-bd_sf"/>
</dbReference>
<dbReference type="PROSITE" id="PS00232">
    <property type="entry name" value="CADHERIN_1"/>
    <property type="match status" value="2"/>
</dbReference>
<feature type="domain" description="Cadherin" evidence="25">
    <location>
        <begin position="56"/>
        <end position="154"/>
    </location>
</feature>
<dbReference type="GO" id="GO:0005509">
    <property type="term" value="F:calcium ion binding"/>
    <property type="evidence" value="ECO:0007669"/>
    <property type="project" value="UniProtKB-UniRule"/>
</dbReference>
<dbReference type="Gene3D" id="2.60.40.60">
    <property type="entry name" value="Cadherins"/>
    <property type="match status" value="5"/>
</dbReference>
<dbReference type="GO" id="GO:0007156">
    <property type="term" value="P:homophilic cell adhesion via plasma membrane adhesion molecules"/>
    <property type="evidence" value="ECO:0007669"/>
    <property type="project" value="InterPro"/>
</dbReference>
<dbReference type="InterPro" id="IPR039808">
    <property type="entry name" value="Cadherin"/>
</dbReference>
<dbReference type="Proteomes" id="UP000694680">
    <property type="component" value="Chromosome 6"/>
</dbReference>
<feature type="transmembrane region" description="Helical" evidence="24">
    <location>
        <begin position="596"/>
        <end position="618"/>
    </location>
</feature>
<reference evidence="26" key="1">
    <citation type="submission" date="2020-06" db="EMBL/GenBank/DDBJ databases">
        <authorList>
            <consortium name="Wellcome Sanger Institute Data Sharing"/>
        </authorList>
    </citation>
    <scope>NUCLEOTIDE SEQUENCE [LARGE SCALE GENOMIC DNA]</scope>
</reference>
<dbReference type="PRINTS" id="PR00205">
    <property type="entry name" value="CADHERIN"/>
</dbReference>
<keyword evidence="17" id="KW-0333">Golgi apparatus</keyword>
<evidence type="ECO:0000256" key="5">
    <source>
        <dbReference type="ARBA" id="ARBA00004601"/>
    </source>
</evidence>
<evidence type="ECO:0000256" key="24">
    <source>
        <dbReference type="SAM" id="Phobius"/>
    </source>
</evidence>
<evidence type="ECO:0000256" key="19">
    <source>
        <dbReference type="ARBA" id="ARBA00023180"/>
    </source>
</evidence>
<dbReference type="PROSITE" id="PS50268">
    <property type="entry name" value="CADHERIN_2"/>
    <property type="match status" value="4"/>
</dbReference>
<evidence type="ECO:0000256" key="13">
    <source>
        <dbReference type="ARBA" id="ARBA00022837"/>
    </source>
</evidence>
<reference evidence="26" key="2">
    <citation type="submission" date="2025-08" db="UniProtKB">
        <authorList>
            <consortium name="Ensembl"/>
        </authorList>
    </citation>
    <scope>IDENTIFICATION</scope>
</reference>
<dbReference type="GO" id="GO:0007043">
    <property type="term" value="P:cell-cell junction assembly"/>
    <property type="evidence" value="ECO:0007669"/>
    <property type="project" value="TreeGrafter"/>
</dbReference>
<keyword evidence="19" id="KW-0325">Glycoprotein</keyword>
<protein>
    <recommendedName>
        <fullName evidence="20">Cadherin-1</fullName>
    </recommendedName>
</protein>
<dbReference type="GO" id="GO:0000902">
    <property type="term" value="P:cell morphogenesis"/>
    <property type="evidence" value="ECO:0007669"/>
    <property type="project" value="TreeGrafter"/>
</dbReference>
<evidence type="ECO:0000256" key="17">
    <source>
        <dbReference type="ARBA" id="ARBA00023034"/>
    </source>
</evidence>
<dbReference type="FunFam" id="2.60.40.60:FF:000019">
    <property type="entry name" value="Cadherin 2"/>
    <property type="match status" value="1"/>
</dbReference>
<dbReference type="GO" id="GO:0016339">
    <property type="term" value="P:calcium-dependent cell-cell adhesion via plasma membrane cell adhesion molecules"/>
    <property type="evidence" value="ECO:0007669"/>
    <property type="project" value="TreeGrafter"/>
</dbReference>
<dbReference type="InterPro" id="IPR002126">
    <property type="entry name" value="Cadherin-like_dom"/>
</dbReference>
<dbReference type="GO" id="GO:0007398">
    <property type="term" value="P:ectoderm development"/>
    <property type="evidence" value="ECO:0007669"/>
    <property type="project" value="UniProtKB-ARBA"/>
</dbReference>
<keyword evidence="11" id="KW-0677">Repeat</keyword>
<evidence type="ECO:0000256" key="15">
    <source>
        <dbReference type="ARBA" id="ARBA00022949"/>
    </source>
</evidence>
<dbReference type="PANTHER" id="PTHR24027">
    <property type="entry name" value="CADHERIN-23"/>
    <property type="match status" value="1"/>
</dbReference>
<evidence type="ECO:0000256" key="7">
    <source>
        <dbReference type="ARBA" id="ARBA00022490"/>
    </source>
</evidence>
<keyword evidence="14 22" id="KW-0130">Cell adhesion</keyword>
<dbReference type="InterPro" id="IPR015919">
    <property type="entry name" value="Cadherin-like_sf"/>
</dbReference>
<comment type="function">
    <text evidence="23">Cadherins are calcium-dependent cell adhesion proteins.</text>
</comment>
<evidence type="ECO:0000256" key="20">
    <source>
        <dbReference type="ARBA" id="ARBA00023893"/>
    </source>
</evidence>
<keyword evidence="9" id="KW-0479">Metal-binding</keyword>
<dbReference type="GO" id="GO:0005912">
    <property type="term" value="C:adherens junction"/>
    <property type="evidence" value="ECO:0007669"/>
    <property type="project" value="UniProtKB-SubCell"/>
</dbReference>
<dbReference type="GO" id="GO:0060027">
    <property type="term" value="P:convergent extension involved in gastrulation"/>
    <property type="evidence" value="ECO:0007669"/>
    <property type="project" value="UniProtKB-ARBA"/>
</dbReference>
<dbReference type="SUPFAM" id="SSF49313">
    <property type="entry name" value="Cadherin-like"/>
    <property type="match status" value="5"/>
</dbReference>
<dbReference type="CDD" id="cd11304">
    <property type="entry name" value="Cadherin_repeat"/>
    <property type="match status" value="3"/>
</dbReference>
<evidence type="ECO:0000313" key="27">
    <source>
        <dbReference type="Proteomes" id="UP000694680"/>
    </source>
</evidence>
<evidence type="ECO:0000256" key="12">
    <source>
        <dbReference type="ARBA" id="ARBA00022753"/>
    </source>
</evidence>
<dbReference type="AlphaFoldDB" id="A0A8C5H4B1"/>
<evidence type="ECO:0000313" key="26">
    <source>
        <dbReference type="Ensembl" id="ENSGWIP00000039364.1"/>
    </source>
</evidence>
<proteinExistence type="predicted"/>
<feature type="domain" description="Cadherin" evidence="25">
    <location>
        <begin position="381"/>
        <end position="488"/>
    </location>
</feature>
<keyword evidence="16 24" id="KW-1133">Transmembrane helix</keyword>
<dbReference type="Pfam" id="PF01049">
    <property type="entry name" value="CADH_Y-type_LIR"/>
    <property type="match status" value="1"/>
</dbReference>
<evidence type="ECO:0000256" key="1">
    <source>
        <dbReference type="ARBA" id="ARBA00004177"/>
    </source>
</evidence>
<keyword evidence="27" id="KW-1185">Reference proteome</keyword>
<dbReference type="GO" id="GO:0001841">
    <property type="term" value="P:neural tube formation"/>
    <property type="evidence" value="ECO:0007669"/>
    <property type="project" value="UniProtKB-ARBA"/>
</dbReference>
<evidence type="ECO:0000256" key="23">
    <source>
        <dbReference type="RuleBase" id="RU004357"/>
    </source>
</evidence>
<dbReference type="GO" id="GO:0005794">
    <property type="term" value="C:Golgi apparatus"/>
    <property type="evidence" value="ECO:0007669"/>
    <property type="project" value="UniProtKB-SubCell"/>
</dbReference>
<evidence type="ECO:0000256" key="9">
    <source>
        <dbReference type="ARBA" id="ARBA00022723"/>
    </source>
</evidence>
<dbReference type="GO" id="GO:0044331">
    <property type="term" value="P:cell-cell adhesion mediated by cadherin"/>
    <property type="evidence" value="ECO:0007669"/>
    <property type="project" value="TreeGrafter"/>
</dbReference>
<keyword evidence="8 22" id="KW-0812">Transmembrane</keyword>
<gene>
    <name evidence="26" type="primary">LOC114464813</name>
</gene>
<dbReference type="GO" id="GO:0034332">
    <property type="term" value="P:adherens junction organization"/>
    <property type="evidence" value="ECO:0007669"/>
    <property type="project" value="UniProtKB-ARBA"/>
</dbReference>
<dbReference type="Gene3D" id="4.10.900.10">
    <property type="entry name" value="TCF3-CBD (Catenin binding domain)"/>
    <property type="match status" value="1"/>
</dbReference>
<sequence length="786" mass="87394">YLYSTFHRQRSQSNKRLEKINNTFSAVSDHVHVIQFPLLSTSRRMKREWVIPVIHFPENDKGPYPKFMVKLKSSNSDKVVINYKITGPGADEPPEGVFTVDRRSGVLYVTQPLDREKKPVYPLWAHALNEGLKAEEPMELIINIIDQNDNAPRFTHNTFTVSMFLSELSSTDDSVMKVLAVDDDDPSTYNAMVRYRIISQEPRLPKEHMFTINPVSGMISLLSAGLDRETHAGYKLVIEAADMEGNGLTTTCSVTISVTDSNDNAPQFTQTSLSTSVPENEVGAEVTTLRVTDNDELGSPNANTRFSIIGGNKGGQFNITTGSNKMDGIITTPKGLDFETTSSFTLLVAVTNDVAFSEPLPTSTATVTVRVEDQNEPPIFYPVELHVSISEDAAIGRSVVDLTAKDQDTEKKQSVTYKLHNDTAGWLSIDRKTGQITVKSPLDRESHYVRDDKYIVLVLAFDDDNPPATGTGTLSVTLLDVNDHLPFLKQRKASLCNKEPHPAILDIVDLDGPGHAGPFSVELQGENERNWTVNNVATLAPKRDLPPGDYNVLMRLYDVGLLYQDSTLSVEVCQCQGPVSTCFIPRFSPRPAVSSVVPSVLGVVFCLLSLLLLVLLLVRRRRRRRRAEKEFPLLDDVPRENIFCYNEEGGGEEDRDYELSHLHRNRDNRPDVLCTEVFPSDQNPPGYRLQIQANEEIGGFIKENLCAADSDPTAPPYDSLLVFDYEGAGSEVDSLSSLNSSDSDQEQDFHSLTRWGPRFSKLADLYTGGIGQDEDSETLPGKTEWV</sequence>
<feature type="domain" description="Cadherin" evidence="25">
    <location>
        <begin position="157"/>
        <end position="268"/>
    </location>
</feature>
<organism evidence="26 27">
    <name type="scientific">Gouania willdenowi</name>
    <name type="common">Blunt-snouted clingfish</name>
    <name type="synonym">Lepadogaster willdenowi</name>
    <dbReference type="NCBI Taxonomy" id="441366"/>
    <lineage>
        <taxon>Eukaryota</taxon>
        <taxon>Metazoa</taxon>
        <taxon>Chordata</taxon>
        <taxon>Craniata</taxon>
        <taxon>Vertebrata</taxon>
        <taxon>Euteleostomi</taxon>
        <taxon>Actinopterygii</taxon>
        <taxon>Neopterygii</taxon>
        <taxon>Teleostei</taxon>
        <taxon>Neoteleostei</taxon>
        <taxon>Acanthomorphata</taxon>
        <taxon>Ovalentaria</taxon>
        <taxon>Blenniimorphae</taxon>
        <taxon>Blenniiformes</taxon>
        <taxon>Gobiesocoidei</taxon>
        <taxon>Gobiesocidae</taxon>
        <taxon>Gobiesocinae</taxon>
        <taxon>Gouania</taxon>
    </lineage>
</organism>
<dbReference type="FunFam" id="2.60.40.60:FF:000011">
    <property type="entry name" value="Cadherin 1"/>
    <property type="match status" value="1"/>
</dbReference>
<dbReference type="FunFam" id="4.10.900.10:FF:000001">
    <property type="entry name" value="Cadherin 2"/>
    <property type="match status" value="1"/>
</dbReference>
<evidence type="ECO:0000256" key="10">
    <source>
        <dbReference type="ARBA" id="ARBA00022729"/>
    </source>
</evidence>
<dbReference type="GO" id="GO:0030010">
    <property type="term" value="P:establishment of cell polarity"/>
    <property type="evidence" value="ECO:0007669"/>
    <property type="project" value="UniProtKB-ARBA"/>
</dbReference>
<evidence type="ECO:0000256" key="16">
    <source>
        <dbReference type="ARBA" id="ARBA00022989"/>
    </source>
</evidence>
<evidence type="ECO:0000256" key="14">
    <source>
        <dbReference type="ARBA" id="ARBA00022889"/>
    </source>
</evidence>
<dbReference type="Pfam" id="PF00028">
    <property type="entry name" value="Cadherin"/>
    <property type="match status" value="4"/>
</dbReference>
<dbReference type="Ensembl" id="ENSGWIT00000042803.1">
    <property type="protein sequence ID" value="ENSGWIP00000039364.1"/>
    <property type="gene ID" value="ENSGWIG00000019771.1"/>
</dbReference>
<comment type="subcellular location">
    <subcellularLocation>
        <location evidence="4">Cell junction</location>
        <location evidence="4">Adherens junction</location>
    </subcellularLocation>
    <subcellularLocation>
        <location evidence="2 22">Cell membrane</location>
        <topology evidence="2 22">Single-pass type I membrane protein</topology>
    </subcellularLocation>
    <subcellularLocation>
        <location evidence="3">Cytoplasm</location>
    </subcellularLocation>
    <subcellularLocation>
        <location evidence="1">Endosome</location>
    </subcellularLocation>
    <subcellularLocation>
        <location evidence="5">Golgi apparatus</location>
        <location evidence="5">trans-Golgi network</location>
    </subcellularLocation>
</comment>
<accession>A0A8C5H4B1</accession>
<dbReference type="FunFam" id="2.60.40.60:FF:000095">
    <property type="entry name" value="Cadherin 13"/>
    <property type="match status" value="1"/>
</dbReference>